<reference evidence="3" key="1">
    <citation type="submission" date="2022-06" db="EMBL/GenBank/DDBJ databases">
        <title>Uncovering the hologenomic basis of an extraordinary plant invasion.</title>
        <authorList>
            <person name="Bieker V.C."/>
            <person name="Martin M.D."/>
            <person name="Gilbert T."/>
            <person name="Hodgins K."/>
            <person name="Battlay P."/>
            <person name="Petersen B."/>
            <person name="Wilson J."/>
        </authorList>
    </citation>
    <scope>NUCLEOTIDE SEQUENCE</scope>
    <source>
        <strain evidence="3">AA19_3_7</strain>
        <tissue evidence="3">Leaf</tissue>
    </source>
</reference>
<feature type="region of interest" description="Disordered" evidence="1">
    <location>
        <begin position="1"/>
        <end position="25"/>
    </location>
</feature>
<proteinExistence type="predicted"/>
<dbReference type="AlphaFoldDB" id="A0AAD5D4C3"/>
<feature type="compositionally biased region" description="Polar residues" evidence="1">
    <location>
        <begin position="7"/>
        <end position="23"/>
    </location>
</feature>
<dbReference type="PANTHER" id="PTHR31293">
    <property type="entry name" value="RNI-LIKE SUPERFAMILY PROTEIN"/>
    <property type="match status" value="1"/>
</dbReference>
<feature type="domain" description="F-box" evidence="2">
    <location>
        <begin position="29"/>
        <end position="68"/>
    </location>
</feature>
<keyword evidence="4" id="KW-1185">Reference proteome</keyword>
<dbReference type="SUPFAM" id="SSF52047">
    <property type="entry name" value="RNI-like"/>
    <property type="match status" value="1"/>
</dbReference>
<dbReference type="EMBL" id="JAMZMK010005560">
    <property type="protein sequence ID" value="KAI7753047.1"/>
    <property type="molecule type" value="Genomic_DNA"/>
</dbReference>
<accession>A0AAD5D4C3</accession>
<protein>
    <recommendedName>
        <fullName evidence="2">F-box domain-containing protein</fullName>
    </recommendedName>
</protein>
<dbReference type="SUPFAM" id="SSF81383">
    <property type="entry name" value="F-box domain"/>
    <property type="match status" value="1"/>
</dbReference>
<evidence type="ECO:0000256" key="1">
    <source>
        <dbReference type="SAM" id="MobiDB-lite"/>
    </source>
</evidence>
<comment type="caution">
    <text evidence="3">The sequence shown here is derived from an EMBL/GenBank/DDBJ whole genome shotgun (WGS) entry which is preliminary data.</text>
</comment>
<dbReference type="Proteomes" id="UP001206925">
    <property type="component" value="Unassembled WGS sequence"/>
</dbReference>
<dbReference type="InterPro" id="IPR036047">
    <property type="entry name" value="F-box-like_dom_sf"/>
</dbReference>
<evidence type="ECO:0000313" key="3">
    <source>
        <dbReference type="EMBL" id="KAI7753047.1"/>
    </source>
</evidence>
<evidence type="ECO:0000313" key="4">
    <source>
        <dbReference type="Proteomes" id="UP001206925"/>
    </source>
</evidence>
<dbReference type="InterPro" id="IPR055294">
    <property type="entry name" value="FBL60-like"/>
</dbReference>
<gene>
    <name evidence="3" type="ORF">M8C21_016802</name>
</gene>
<evidence type="ECO:0000259" key="2">
    <source>
        <dbReference type="Pfam" id="PF00646"/>
    </source>
</evidence>
<name>A0AAD5D4C3_AMBAR</name>
<organism evidence="3 4">
    <name type="scientific">Ambrosia artemisiifolia</name>
    <name type="common">Common ragweed</name>
    <dbReference type="NCBI Taxonomy" id="4212"/>
    <lineage>
        <taxon>Eukaryota</taxon>
        <taxon>Viridiplantae</taxon>
        <taxon>Streptophyta</taxon>
        <taxon>Embryophyta</taxon>
        <taxon>Tracheophyta</taxon>
        <taxon>Spermatophyta</taxon>
        <taxon>Magnoliopsida</taxon>
        <taxon>eudicotyledons</taxon>
        <taxon>Gunneridae</taxon>
        <taxon>Pentapetalae</taxon>
        <taxon>asterids</taxon>
        <taxon>campanulids</taxon>
        <taxon>Asterales</taxon>
        <taxon>Asteraceae</taxon>
        <taxon>Asteroideae</taxon>
        <taxon>Heliantheae alliance</taxon>
        <taxon>Heliantheae</taxon>
        <taxon>Ambrosia</taxon>
    </lineage>
</organism>
<sequence length="373" mass="42389">MNKRSHTLNLYTPNTTITNTDQHPQQDRLSSLPDILLILILSLIDTKLAVQTSTLSKRWLNLWTLLPILNFDSTSFPLNHTFDSFINNVLTHRNKSIKLEAVNIKVTDYDTMDRVYNYALLNHVLCLSVDCSDYLTKYRQLSCLNPSDCLTSFRLKGMLEFSGCLRFSGLVKLWLERVKLVETEPFSGFVKLRDLSLVNCKMGYDLGGVELAGFELERLRVSSCFYHPIPYEKVVVLAPKLVVLEIEGLIPMEFEACEFPRLETVHVDCCFSFGRVADRNVQQQQPDEEEQKVNLIRMLWCVRNAKCIHLSPSTVKLLTLSESKLVEEPCPFVNLKVLNLIPPPNKPVGELPSSVATYLLKGSPGVVVKSLPR</sequence>
<dbReference type="Pfam" id="PF00646">
    <property type="entry name" value="F-box"/>
    <property type="match status" value="1"/>
</dbReference>
<dbReference type="PANTHER" id="PTHR31293:SF12">
    <property type="entry name" value="RNI-LIKE SUPERFAMILY PROTEIN"/>
    <property type="match status" value="1"/>
</dbReference>
<dbReference type="InterPro" id="IPR001810">
    <property type="entry name" value="F-box_dom"/>
</dbReference>